<dbReference type="InterPro" id="IPR002586">
    <property type="entry name" value="CobQ/CobB/MinD/ParA_Nub-bd_dom"/>
</dbReference>
<evidence type="ECO:0000256" key="5">
    <source>
        <dbReference type="ARBA" id="ARBA00022842"/>
    </source>
</evidence>
<dbReference type="CDD" id="cd03130">
    <property type="entry name" value="GATase1_CobB"/>
    <property type="match status" value="1"/>
</dbReference>
<dbReference type="PANTHER" id="PTHR43873">
    <property type="entry name" value="COBYRINATE A,C-DIAMIDE SYNTHASE"/>
    <property type="match status" value="1"/>
</dbReference>
<dbReference type="SUPFAM" id="SSF52540">
    <property type="entry name" value="P-loop containing nucleoside triphosphate hydrolases"/>
    <property type="match status" value="1"/>
</dbReference>
<keyword evidence="5" id="KW-0460">Magnesium</keyword>
<comment type="caution">
    <text evidence="9">The sequence shown here is derived from an EMBL/GenBank/DDBJ whole genome shotgun (WGS) entry which is preliminary data.</text>
</comment>
<proteinExistence type="predicted"/>
<accession>A0A162MRS2</accession>
<dbReference type="Pfam" id="PF01656">
    <property type="entry name" value="CbiA"/>
    <property type="match status" value="1"/>
</dbReference>
<keyword evidence="2 9" id="KW-0436">Ligase</keyword>
<evidence type="ECO:0000256" key="4">
    <source>
        <dbReference type="ARBA" id="ARBA00022840"/>
    </source>
</evidence>
<dbReference type="GO" id="GO:0042242">
    <property type="term" value="F:cobyrinic acid a,c-diamide synthase activity"/>
    <property type="evidence" value="ECO:0007669"/>
    <property type="project" value="UniProtKB-EC"/>
</dbReference>
<evidence type="ECO:0000256" key="2">
    <source>
        <dbReference type="ARBA" id="ARBA00022598"/>
    </source>
</evidence>
<dbReference type="NCBIfam" id="NF002204">
    <property type="entry name" value="PRK01077.1"/>
    <property type="match status" value="1"/>
</dbReference>
<evidence type="ECO:0000313" key="9">
    <source>
        <dbReference type="EMBL" id="KYO67031.1"/>
    </source>
</evidence>
<keyword evidence="10" id="KW-1185">Reference proteome</keyword>
<evidence type="ECO:0000259" key="7">
    <source>
        <dbReference type="Pfam" id="PF01656"/>
    </source>
</evidence>
<dbReference type="SUPFAM" id="SSF52317">
    <property type="entry name" value="Class I glutamine amidotransferase-like"/>
    <property type="match status" value="1"/>
</dbReference>
<evidence type="ECO:0000256" key="1">
    <source>
        <dbReference type="ARBA" id="ARBA00001946"/>
    </source>
</evidence>
<dbReference type="EC" id="6.3.5.11" evidence="9"/>
<dbReference type="GO" id="GO:0005524">
    <property type="term" value="F:ATP binding"/>
    <property type="evidence" value="ECO:0007669"/>
    <property type="project" value="UniProtKB-KW"/>
</dbReference>
<dbReference type="InterPro" id="IPR004484">
    <property type="entry name" value="CbiA/CobB_synth"/>
</dbReference>
<dbReference type="Proteomes" id="UP000075737">
    <property type="component" value="Unassembled WGS sequence"/>
</dbReference>
<comment type="cofactor">
    <cofactor evidence="1">
        <name>Mg(2+)</name>
        <dbReference type="ChEBI" id="CHEBI:18420"/>
    </cofactor>
</comment>
<dbReference type="PANTHER" id="PTHR43873:SF1">
    <property type="entry name" value="COBYRINATE A,C-DIAMIDE SYNTHASE"/>
    <property type="match status" value="1"/>
</dbReference>
<dbReference type="InterPro" id="IPR029062">
    <property type="entry name" value="Class_I_gatase-like"/>
</dbReference>
<dbReference type="PATRIC" id="fig|520767.4.peg.938"/>
<keyword evidence="6" id="KW-0315">Glutamine amidotransferase</keyword>
<name>A0A162MRS2_9FIRM</name>
<keyword evidence="3" id="KW-0547">Nucleotide-binding</keyword>
<feature type="domain" description="CobB/CobQ-like glutamine amidotransferase" evidence="8">
    <location>
        <begin position="244"/>
        <end position="424"/>
    </location>
</feature>
<gene>
    <name evidence="9" type="primary">cbiA</name>
    <name evidence="9" type="ORF">ATZ99_08480</name>
</gene>
<dbReference type="PROSITE" id="PS51274">
    <property type="entry name" value="GATASE_COBBQ"/>
    <property type="match status" value="1"/>
</dbReference>
<organism evidence="9 10">
    <name type="scientific">Thermovenabulum gondwanense</name>
    <dbReference type="NCBI Taxonomy" id="520767"/>
    <lineage>
        <taxon>Bacteria</taxon>
        <taxon>Bacillati</taxon>
        <taxon>Bacillota</taxon>
        <taxon>Clostridia</taxon>
        <taxon>Thermosediminibacterales</taxon>
        <taxon>Thermosediminibacteraceae</taxon>
        <taxon>Thermovenabulum</taxon>
    </lineage>
</organism>
<evidence type="ECO:0000256" key="6">
    <source>
        <dbReference type="ARBA" id="ARBA00022962"/>
    </source>
</evidence>
<dbReference type="InterPro" id="IPR027417">
    <property type="entry name" value="P-loop_NTPase"/>
</dbReference>
<feature type="domain" description="CobQ/CobB/MinD/ParA nucleotide binding" evidence="7">
    <location>
        <begin position="9"/>
        <end position="182"/>
    </location>
</feature>
<dbReference type="NCBIfam" id="TIGR00379">
    <property type="entry name" value="cobB"/>
    <property type="match status" value="1"/>
</dbReference>
<dbReference type="InterPro" id="IPR011698">
    <property type="entry name" value="GATase_3"/>
</dbReference>
<sequence>MMRCVMKGIVISAPSSGNGKTLFTMGLLKVLKDMNFSVFPCKVGPDYIDTGFLGRAAGVTAQNLDPFLQGKDYKKLLEKNNDFCVIEGVMGFFDGISNTFINSTFHIAREFGLNSVLVYTPKGEMFSAAVKIKGMVDFSRGVIKGVVLNRVSLTAYKLLKEAIEKYAGVKVLGYIEEDKGLAVNSRHLGLIQNTEIEGFNEILDRMAYRIKESVDVKELLGLFEEMDLPGEGFSLPLKTNRKAAVAFDKAFSFYYRENINILSNLFDVTFFSPMKDKRLPDCDFLYIGGGYPEVFKEELSENRSMLRSIREFAEGGGYIFAECGGLMYLTRKIDGFEMTGVFDGESRMTDRLQNFGYGKARVLEDCLIGPKGFQFNVHEFHKSVSNINKKSCLLIKRVRDEGENPCGYQYKNTFGMYPHVSFLGSFKILESILNKMGRG</sequence>
<evidence type="ECO:0000313" key="10">
    <source>
        <dbReference type="Proteomes" id="UP000075737"/>
    </source>
</evidence>
<dbReference type="STRING" id="520767.ATZ99_08480"/>
<dbReference type="EMBL" id="LOHZ01000023">
    <property type="protein sequence ID" value="KYO67031.1"/>
    <property type="molecule type" value="Genomic_DNA"/>
</dbReference>
<reference evidence="9 10" key="1">
    <citation type="submission" date="2015-12" db="EMBL/GenBank/DDBJ databases">
        <title>Draft genome of Thermovenabulum gondwanense isolated from a red thermophilic microbial mat colonisisng an outflow channel of a bore well.</title>
        <authorList>
            <person name="Patel B.K."/>
        </authorList>
    </citation>
    <scope>NUCLEOTIDE SEQUENCE [LARGE SCALE GENOMIC DNA]</scope>
    <source>
        <strain evidence="9 10">R270</strain>
    </source>
</reference>
<dbReference type="AlphaFoldDB" id="A0A162MRS2"/>
<dbReference type="Gene3D" id="3.40.50.880">
    <property type="match status" value="1"/>
</dbReference>
<keyword evidence="4" id="KW-0067">ATP-binding</keyword>
<evidence type="ECO:0000259" key="8">
    <source>
        <dbReference type="Pfam" id="PF07685"/>
    </source>
</evidence>
<dbReference type="Pfam" id="PF07685">
    <property type="entry name" value="GATase_3"/>
    <property type="match status" value="1"/>
</dbReference>
<dbReference type="Gene3D" id="3.40.50.300">
    <property type="entry name" value="P-loop containing nucleotide triphosphate hydrolases"/>
    <property type="match status" value="1"/>
</dbReference>
<protein>
    <submittedName>
        <fullName evidence="9">Cobyrinate a,c-diamide synthase</fullName>
        <ecNumber evidence="9">6.3.5.11</ecNumber>
    </submittedName>
</protein>
<evidence type="ECO:0000256" key="3">
    <source>
        <dbReference type="ARBA" id="ARBA00022741"/>
    </source>
</evidence>